<protein>
    <submittedName>
        <fullName evidence="3">Peptidase M61</fullName>
    </submittedName>
</protein>
<dbReference type="SUPFAM" id="SSF50156">
    <property type="entry name" value="PDZ domain-like"/>
    <property type="match status" value="1"/>
</dbReference>
<comment type="caution">
    <text evidence="3">The sequence shown here is derived from an EMBL/GenBank/DDBJ whole genome shotgun (WGS) entry which is preliminary data.</text>
</comment>
<dbReference type="InterPro" id="IPR036034">
    <property type="entry name" value="PDZ_sf"/>
</dbReference>
<dbReference type="InterPro" id="IPR027268">
    <property type="entry name" value="Peptidase_M4/M1_CTD_sf"/>
</dbReference>
<gene>
    <name evidence="3" type="ORF">ACFSQ0_05995</name>
</gene>
<evidence type="ECO:0000259" key="1">
    <source>
        <dbReference type="Pfam" id="PF05299"/>
    </source>
</evidence>
<dbReference type="Gene3D" id="2.60.40.3650">
    <property type="match status" value="1"/>
</dbReference>
<dbReference type="SUPFAM" id="SSF55486">
    <property type="entry name" value="Metalloproteases ('zincins'), catalytic domain"/>
    <property type="match status" value="1"/>
</dbReference>
<dbReference type="Pfam" id="PF17899">
    <property type="entry name" value="Peptidase_M61_N"/>
    <property type="match status" value="1"/>
</dbReference>
<evidence type="ECO:0000313" key="4">
    <source>
        <dbReference type="Proteomes" id="UP001597357"/>
    </source>
</evidence>
<dbReference type="EMBL" id="JBHULZ010000026">
    <property type="protein sequence ID" value="MFD2697536.1"/>
    <property type="molecule type" value="Genomic_DNA"/>
</dbReference>
<proteinExistence type="predicted"/>
<name>A0ABW5SCZ2_9FLAO</name>
<dbReference type="Gene3D" id="1.10.390.10">
    <property type="entry name" value="Neutral Protease Domain 2"/>
    <property type="match status" value="1"/>
</dbReference>
<reference evidence="4" key="1">
    <citation type="journal article" date="2019" name="Int. J. Syst. Evol. Microbiol.">
        <title>The Global Catalogue of Microorganisms (GCM) 10K type strain sequencing project: providing services to taxonomists for standard genome sequencing and annotation.</title>
        <authorList>
            <consortium name="The Broad Institute Genomics Platform"/>
            <consortium name="The Broad Institute Genome Sequencing Center for Infectious Disease"/>
            <person name="Wu L."/>
            <person name="Ma J."/>
        </authorList>
    </citation>
    <scope>NUCLEOTIDE SEQUENCE [LARGE SCALE GENOMIC DNA]</scope>
    <source>
        <strain evidence="4">KCTC 42255</strain>
    </source>
</reference>
<organism evidence="3 4">
    <name type="scientific">Mesonia sediminis</name>
    <dbReference type="NCBI Taxonomy" id="1703946"/>
    <lineage>
        <taxon>Bacteria</taxon>
        <taxon>Pseudomonadati</taxon>
        <taxon>Bacteroidota</taxon>
        <taxon>Flavobacteriia</taxon>
        <taxon>Flavobacteriales</taxon>
        <taxon>Flavobacteriaceae</taxon>
        <taxon>Mesonia</taxon>
    </lineage>
</organism>
<sequence length="624" mass="71224">MKKIIFLLSLSFFIWSCGVQKNTKGQPFFTEVHIDLVNVENDRVEVKIDPQAFNQNIVSYNIPQTVPGTYSVDNYGRLLSGFKAYDYKGNLLPVKPIGMNSYEIQNAQQLDYITYTVDDTYDAEDELGVFSPSGTNIADNENFVLNLHGFVGYFTDLKETPYTISILRDAHLNGGTSLKKLSSQAVGEMQMKDIYQASRYFEVMDNPIMYTDVSAAEFNLEGEMQVRLYVYSPNKKYDAKDLKPNLEKILRAQKNFLGEIDNTGEYVILLYLSDLEKTDAQGFGALEHHTSTMVVMPEAMPLDFLNKSMTDVVAHEFFHIITPLNIHSKEVHYFDYAKPKMSQHLWMYEGVTEYFANLFQIDQKLIDESAFYERIAEKIEAATNYDDEIAFTHMSRHILEDPHASNYYNVYLKGALIGMSLDIRLRELSDGKMGVLDLMKALSAKYGKDKPFEDEKLFQVITELTYPEIGGFLNTYVAGNTPIPYKKLLAKVGVEQSVDTIKTDFFLNQADPFIDAKPDSKEIFVREGIALNSFLKNAGLQGGDIIKSINRQNYNLDNIMNLILTSRNWKEGDKIEMLVERDGALLNLKTKVIAPVLIKKELKNMDLPLEDPRVELRNAWLYGQ</sequence>
<feature type="domain" description="Peptidase M61 N-terminal" evidence="2">
    <location>
        <begin position="32"/>
        <end position="211"/>
    </location>
</feature>
<dbReference type="Gene3D" id="2.30.42.10">
    <property type="match status" value="1"/>
</dbReference>
<feature type="domain" description="Peptidase M61 catalytic" evidence="1">
    <location>
        <begin position="310"/>
        <end position="385"/>
    </location>
</feature>
<dbReference type="InterPro" id="IPR040756">
    <property type="entry name" value="Peptidase_M61_N"/>
</dbReference>
<accession>A0ABW5SCZ2</accession>
<dbReference type="Pfam" id="PF05299">
    <property type="entry name" value="Peptidase_M61"/>
    <property type="match status" value="1"/>
</dbReference>
<dbReference type="RefSeq" id="WP_379045587.1">
    <property type="nucleotide sequence ID" value="NZ_JBHULZ010000026.1"/>
</dbReference>
<keyword evidence="4" id="KW-1185">Reference proteome</keyword>
<evidence type="ECO:0000259" key="2">
    <source>
        <dbReference type="Pfam" id="PF17899"/>
    </source>
</evidence>
<evidence type="ECO:0000313" key="3">
    <source>
        <dbReference type="EMBL" id="MFD2697536.1"/>
    </source>
</evidence>
<dbReference type="Proteomes" id="UP001597357">
    <property type="component" value="Unassembled WGS sequence"/>
</dbReference>
<dbReference type="InterPro" id="IPR007963">
    <property type="entry name" value="Peptidase_M61_catalytic"/>
</dbReference>